<proteinExistence type="inferred from homology"/>
<evidence type="ECO:0000256" key="5">
    <source>
        <dbReference type="SAM" id="SignalP"/>
    </source>
</evidence>
<feature type="active site" evidence="2">
    <location>
        <position position="127"/>
    </location>
</feature>
<dbReference type="PANTHER" id="PTHR47966">
    <property type="entry name" value="BETA-SITE APP-CLEAVING ENZYME, ISOFORM A-RELATED"/>
    <property type="match status" value="1"/>
</dbReference>
<evidence type="ECO:0000256" key="2">
    <source>
        <dbReference type="PIRSR" id="PIRSR601461-1"/>
    </source>
</evidence>
<name>A0AA40CSH6_9PEZI</name>
<sequence>MHLLPLLLLAGTPLALASPAARPAPAPVAVHIAPRASGANAPLQNGGNGNGNGIMRLPMRRRSPMSVMTTKVPSLPNDGAMRTKTHSSTSSSPTPVAVNVTAMFKDVAYGVKLWIGEPQQAVTLDFDTGSSETWVDPPCTGWEGLDEYEDLCRALGIYLPQQSDTAIDINETCPPRFITYGSGAASVRYYKDVVSFVADPWDFESLTGNFKLSKPVQFGVAQWSENMVSGILGVGYGRGYNQKYSGFIDEIYDQGLVLDKDFSIALGSVDEGEGELVFGGIDLSKFMGPLNELSLAEQYSENEDGYFRYWINVTSIGITQPGSCTETPLTNSTWTERFLPDTGTTLTYLPEEAFYGILDYFPDAQPEPGFGYSISCSHKNKEGTIDFGFDGFTIHVPYSEFIFEIPPAFSSTGKPFCVLGAIPASSFFILGDTFLRASYAVFRQQEHKVYLGQFINCGTDVVSSHGDISKLFGNCGHRRPYPPPESGHSTPPEQPYGSPPSSSNSSSNHTTSAKPSASAIGFGTCRSYSTGTYSTL</sequence>
<comment type="similarity">
    <text evidence="1">Belongs to the peptidase A1 family.</text>
</comment>
<feature type="domain" description="Peptidase A1" evidence="6">
    <location>
        <begin position="109"/>
        <end position="452"/>
    </location>
</feature>
<feature type="non-terminal residue" evidence="7">
    <location>
        <position position="1"/>
    </location>
</feature>
<keyword evidence="3" id="KW-1015">Disulfide bond</keyword>
<evidence type="ECO:0000259" key="6">
    <source>
        <dbReference type="PROSITE" id="PS51767"/>
    </source>
</evidence>
<dbReference type="PANTHER" id="PTHR47966:SF65">
    <property type="entry name" value="ASPARTIC-TYPE ENDOPEPTIDASE"/>
    <property type="match status" value="1"/>
</dbReference>
<keyword evidence="5" id="KW-0732">Signal</keyword>
<feature type="compositionally biased region" description="Low complexity" evidence="4">
    <location>
        <begin position="499"/>
        <end position="508"/>
    </location>
</feature>
<dbReference type="AlphaFoldDB" id="A0AA40CSH6"/>
<dbReference type="PRINTS" id="PR00792">
    <property type="entry name" value="PEPSIN"/>
</dbReference>
<feature type="signal peptide" evidence="5">
    <location>
        <begin position="1"/>
        <end position="17"/>
    </location>
</feature>
<comment type="caution">
    <text evidence="7">The sequence shown here is derived from an EMBL/GenBank/DDBJ whole genome shotgun (WGS) entry which is preliminary data.</text>
</comment>
<gene>
    <name evidence="7" type="ORF">B0T16DRAFT_324460</name>
</gene>
<evidence type="ECO:0000313" key="7">
    <source>
        <dbReference type="EMBL" id="KAK0649610.1"/>
    </source>
</evidence>
<evidence type="ECO:0000256" key="3">
    <source>
        <dbReference type="PIRSR" id="PIRSR601461-2"/>
    </source>
</evidence>
<dbReference type="Proteomes" id="UP001174936">
    <property type="component" value="Unassembled WGS sequence"/>
</dbReference>
<dbReference type="GO" id="GO:0006508">
    <property type="term" value="P:proteolysis"/>
    <property type="evidence" value="ECO:0007669"/>
    <property type="project" value="InterPro"/>
</dbReference>
<dbReference type="InterPro" id="IPR021109">
    <property type="entry name" value="Peptidase_aspartic_dom_sf"/>
</dbReference>
<dbReference type="EMBL" id="JAULSV010000003">
    <property type="protein sequence ID" value="KAK0649610.1"/>
    <property type="molecule type" value="Genomic_DNA"/>
</dbReference>
<dbReference type="PROSITE" id="PS51767">
    <property type="entry name" value="PEPTIDASE_A1"/>
    <property type="match status" value="1"/>
</dbReference>
<feature type="chain" id="PRO_5041335612" evidence="5">
    <location>
        <begin position="18"/>
        <end position="536"/>
    </location>
</feature>
<dbReference type="Pfam" id="PF00026">
    <property type="entry name" value="Asp"/>
    <property type="match status" value="1"/>
</dbReference>
<reference evidence="7" key="1">
    <citation type="submission" date="2023-06" db="EMBL/GenBank/DDBJ databases">
        <title>Genome-scale phylogeny and comparative genomics of the fungal order Sordariales.</title>
        <authorList>
            <consortium name="Lawrence Berkeley National Laboratory"/>
            <person name="Hensen N."/>
            <person name="Bonometti L."/>
            <person name="Westerberg I."/>
            <person name="Brannstrom I.O."/>
            <person name="Guillou S."/>
            <person name="Cros-Aarteil S."/>
            <person name="Calhoun S."/>
            <person name="Haridas S."/>
            <person name="Kuo A."/>
            <person name="Mondo S."/>
            <person name="Pangilinan J."/>
            <person name="Riley R."/>
            <person name="Labutti K."/>
            <person name="Andreopoulos B."/>
            <person name="Lipzen A."/>
            <person name="Chen C."/>
            <person name="Yanf M."/>
            <person name="Daum C."/>
            <person name="Ng V."/>
            <person name="Clum A."/>
            <person name="Steindorff A."/>
            <person name="Ohm R."/>
            <person name="Martin F."/>
            <person name="Silar P."/>
            <person name="Natvig D."/>
            <person name="Lalanne C."/>
            <person name="Gautier V."/>
            <person name="Ament-Velasquez S.L."/>
            <person name="Kruys A."/>
            <person name="Hutchinson M.I."/>
            <person name="Powell A.J."/>
            <person name="Barry K."/>
            <person name="Miller A.N."/>
            <person name="Grigoriev I.V."/>
            <person name="Debuchy R."/>
            <person name="Gladieux P."/>
            <person name="Thoren M.H."/>
            <person name="Johannesson H."/>
        </authorList>
    </citation>
    <scope>NUCLEOTIDE SEQUENCE</scope>
    <source>
        <strain evidence="7">SMH2532-1</strain>
    </source>
</reference>
<dbReference type="SUPFAM" id="SSF50630">
    <property type="entry name" value="Acid proteases"/>
    <property type="match status" value="1"/>
</dbReference>
<feature type="region of interest" description="Disordered" evidence="4">
    <location>
        <begin position="479"/>
        <end position="536"/>
    </location>
</feature>
<feature type="compositionally biased region" description="Polar residues" evidence="4">
    <location>
        <begin position="526"/>
        <end position="536"/>
    </location>
</feature>
<evidence type="ECO:0000313" key="8">
    <source>
        <dbReference type="Proteomes" id="UP001174936"/>
    </source>
</evidence>
<keyword evidence="8" id="KW-1185">Reference proteome</keyword>
<dbReference type="Gene3D" id="2.40.70.10">
    <property type="entry name" value="Acid Proteases"/>
    <property type="match status" value="2"/>
</dbReference>
<feature type="disulfide bond" evidence="3">
    <location>
        <begin position="376"/>
        <end position="417"/>
    </location>
</feature>
<protein>
    <submittedName>
        <fullName evidence="7">Aspartic peptidase domain-containing protein</fullName>
    </submittedName>
</protein>
<dbReference type="InterPro" id="IPR033121">
    <property type="entry name" value="PEPTIDASE_A1"/>
</dbReference>
<dbReference type="GO" id="GO:0004190">
    <property type="term" value="F:aspartic-type endopeptidase activity"/>
    <property type="evidence" value="ECO:0007669"/>
    <property type="project" value="InterPro"/>
</dbReference>
<accession>A0AA40CSH6</accession>
<evidence type="ECO:0000256" key="4">
    <source>
        <dbReference type="SAM" id="MobiDB-lite"/>
    </source>
</evidence>
<evidence type="ECO:0000256" key="1">
    <source>
        <dbReference type="ARBA" id="ARBA00007447"/>
    </source>
</evidence>
<dbReference type="InterPro" id="IPR001461">
    <property type="entry name" value="Aspartic_peptidase_A1"/>
</dbReference>
<organism evidence="7 8">
    <name type="scientific">Cercophora newfieldiana</name>
    <dbReference type="NCBI Taxonomy" id="92897"/>
    <lineage>
        <taxon>Eukaryota</taxon>
        <taxon>Fungi</taxon>
        <taxon>Dikarya</taxon>
        <taxon>Ascomycota</taxon>
        <taxon>Pezizomycotina</taxon>
        <taxon>Sordariomycetes</taxon>
        <taxon>Sordariomycetidae</taxon>
        <taxon>Sordariales</taxon>
        <taxon>Lasiosphaeriaceae</taxon>
        <taxon>Cercophora</taxon>
    </lineage>
</organism>
<feature type="region of interest" description="Disordered" evidence="4">
    <location>
        <begin position="69"/>
        <end position="94"/>
    </location>
</feature>
<feature type="active site" evidence="2">
    <location>
        <position position="341"/>
    </location>
</feature>